<sequence>MKKSVKRLLGVVFTLALMTIFACGAFAAKPAVELTDVYFTVDAFDGVSPTVCFRNNSNKTIKYVTFTLVPLNAVGDRTSCTISGRSTVTAQVVGPIAPTRFDRTVANTVTSPASMGDFGPFQAQQQLATNYYFGAEERNGHRIFLDKDGNAYYADSYTPSSVLSVIDHSKTQGQLDSTTYLTDDELQNAIYNAAVEWDCLWYNSTIDEIAVTKADIIYMDGSKETVNQKALYSGHFRSDPTNQPYYVLTSKYAPVYDYQYYKEHNADLAALFGDNQWKYLEHFVNSGMKEGRQGSSTFSLAAYKANNPDLVAAFGDDNAKYYEHYISSGKAEGRKAS</sequence>
<proteinExistence type="predicted"/>
<protein>
    <submittedName>
        <fullName evidence="1">Uncharacterized protein</fullName>
    </submittedName>
</protein>
<evidence type="ECO:0000313" key="1">
    <source>
        <dbReference type="EMBL" id="DAD91299.1"/>
    </source>
</evidence>
<organism evidence="1">
    <name type="scientific">Siphoviridae sp. ctL5G6</name>
    <dbReference type="NCBI Taxonomy" id="2826247"/>
    <lineage>
        <taxon>Viruses</taxon>
        <taxon>Duplodnaviria</taxon>
        <taxon>Heunggongvirae</taxon>
        <taxon>Uroviricota</taxon>
        <taxon>Caudoviricetes</taxon>
    </lineage>
</organism>
<dbReference type="PROSITE" id="PS51257">
    <property type="entry name" value="PROKAR_LIPOPROTEIN"/>
    <property type="match status" value="1"/>
</dbReference>
<reference evidence="1" key="1">
    <citation type="journal article" date="2021" name="Proc. Natl. Acad. Sci. U.S.A.">
        <title>A Catalog of Tens of Thousands of Viruses from Human Metagenomes Reveals Hidden Associations with Chronic Diseases.</title>
        <authorList>
            <person name="Tisza M.J."/>
            <person name="Buck C.B."/>
        </authorList>
    </citation>
    <scope>NUCLEOTIDE SEQUENCE</scope>
    <source>
        <strain evidence="1">CtL5G6</strain>
    </source>
</reference>
<dbReference type="EMBL" id="BK015109">
    <property type="protein sequence ID" value="DAD91299.1"/>
    <property type="molecule type" value="Genomic_DNA"/>
</dbReference>
<name>A0A8S5NB51_9CAUD</name>
<accession>A0A8S5NB51</accession>